<evidence type="ECO:0000313" key="1">
    <source>
        <dbReference type="EMBL" id="KAB8290397.1"/>
    </source>
</evidence>
<dbReference type="AlphaFoldDB" id="A0A5N6JPC5"/>
<accession>A0A5N6JPC5</accession>
<evidence type="ECO:0000313" key="2">
    <source>
        <dbReference type="Proteomes" id="UP000326757"/>
    </source>
</evidence>
<name>A0A5N6JPC5_MONLA</name>
<proteinExistence type="predicted"/>
<dbReference type="Proteomes" id="UP000326757">
    <property type="component" value="Unassembled WGS sequence"/>
</dbReference>
<protein>
    <submittedName>
        <fullName evidence="1">Uncharacterized protein</fullName>
    </submittedName>
</protein>
<keyword evidence="2" id="KW-1185">Reference proteome</keyword>
<comment type="caution">
    <text evidence="1">The sequence shown here is derived from an EMBL/GenBank/DDBJ whole genome shotgun (WGS) entry which is preliminary data.</text>
</comment>
<organism evidence="1 2">
    <name type="scientific">Monilinia laxa</name>
    <name type="common">Brown rot fungus</name>
    <name type="synonym">Sclerotinia laxa</name>
    <dbReference type="NCBI Taxonomy" id="61186"/>
    <lineage>
        <taxon>Eukaryota</taxon>
        <taxon>Fungi</taxon>
        <taxon>Dikarya</taxon>
        <taxon>Ascomycota</taxon>
        <taxon>Pezizomycotina</taxon>
        <taxon>Leotiomycetes</taxon>
        <taxon>Helotiales</taxon>
        <taxon>Sclerotiniaceae</taxon>
        <taxon>Monilinia</taxon>
    </lineage>
</organism>
<dbReference type="OrthoDB" id="3513679at2759"/>
<dbReference type="EMBL" id="VIGI01000017">
    <property type="protein sequence ID" value="KAB8290397.1"/>
    <property type="molecule type" value="Genomic_DNA"/>
</dbReference>
<reference evidence="1 2" key="1">
    <citation type="submission" date="2019-06" db="EMBL/GenBank/DDBJ databases">
        <title>Genome Sequence of the Brown Rot Fungal Pathogen Monilinia laxa.</title>
        <authorList>
            <person name="De Miccolis Angelini R.M."/>
            <person name="Landi L."/>
            <person name="Abate D."/>
            <person name="Pollastro S."/>
            <person name="Romanazzi G."/>
            <person name="Faretra F."/>
        </authorList>
    </citation>
    <scope>NUCLEOTIDE SEQUENCE [LARGE SCALE GENOMIC DNA]</scope>
    <source>
        <strain evidence="1 2">Mlax316</strain>
    </source>
</reference>
<gene>
    <name evidence="1" type="ORF">EYC80_010830</name>
</gene>
<sequence length="255" mass="29207">METSEPVSIDELLLIHRELCKEFERREDEFLKKDRENIKRARLKGEELQPGQYDHRTNYKIGRIFRSVIIVMLPNYSGASTAERAVKLVKTGTRDGIAISISFDGIKQVDTGSDASTPGITARPDTITTTLREAVAFIMRLNKSLEDTFPLSMERNLSIISPELGWPMLPEHGKLYTGGKPMGPTTDWVRPNFTSIPHNCYESYCNSTCHEYYFKSHDEESEAKKKHEEQLRSRSTIHSPALFNLLAYRHRGRNT</sequence>